<comment type="caution">
    <text evidence="7">The sequence shown here is derived from an EMBL/GenBank/DDBJ whole genome shotgun (WGS) entry which is preliminary data.</text>
</comment>
<dbReference type="InterPro" id="IPR048381">
    <property type="entry name" value="GDH_C"/>
</dbReference>
<feature type="domain" description="NAD-specific glutamate dehydrogenase C-terminal" evidence="3">
    <location>
        <begin position="1264"/>
        <end position="1601"/>
    </location>
</feature>
<dbReference type="Pfam" id="PF21076">
    <property type="entry name" value="GDH_ACT2"/>
    <property type="match status" value="1"/>
</dbReference>
<gene>
    <name evidence="7" type="ORF">GCM10022394_06150</name>
</gene>
<dbReference type="RefSeq" id="WP_344954618.1">
    <property type="nucleotide sequence ID" value="NZ_BAABCX010000001.1"/>
</dbReference>
<organism evidence="7 8">
    <name type="scientific">Zobellella aerophila</name>
    <dbReference type="NCBI Taxonomy" id="870480"/>
    <lineage>
        <taxon>Bacteria</taxon>
        <taxon>Pseudomonadati</taxon>
        <taxon>Pseudomonadota</taxon>
        <taxon>Gammaproteobacteria</taxon>
        <taxon>Aeromonadales</taxon>
        <taxon>Aeromonadaceae</taxon>
        <taxon>Zobellella</taxon>
    </lineage>
</organism>
<name>A0ABP6V941_9GAMM</name>
<dbReference type="SUPFAM" id="SSF53223">
    <property type="entry name" value="Aminoacid dehydrogenase-like, N-terminal domain"/>
    <property type="match status" value="1"/>
</dbReference>
<dbReference type="PIRSF" id="PIRSF036761">
    <property type="entry name" value="GDH_Mll4104"/>
    <property type="match status" value="1"/>
</dbReference>
<dbReference type="InterPro" id="IPR049062">
    <property type="entry name" value="NAD_Glu_DH_ACT2"/>
</dbReference>
<dbReference type="Pfam" id="PF21078">
    <property type="entry name" value="GDH_HM3"/>
    <property type="match status" value="1"/>
</dbReference>
<dbReference type="Pfam" id="PF21073">
    <property type="entry name" value="GDH_HM1"/>
    <property type="match status" value="1"/>
</dbReference>
<evidence type="ECO:0000256" key="1">
    <source>
        <dbReference type="ARBA" id="ARBA00023002"/>
    </source>
</evidence>
<evidence type="ECO:0000259" key="5">
    <source>
        <dbReference type="Pfam" id="PF21076"/>
    </source>
</evidence>
<keyword evidence="1" id="KW-0560">Oxidoreductase</keyword>
<dbReference type="InterPro" id="IPR049064">
    <property type="entry name" value="NAD_Glu_DH_ACT3"/>
</dbReference>
<evidence type="ECO:0000313" key="7">
    <source>
        <dbReference type="EMBL" id="GAA3529670.1"/>
    </source>
</evidence>
<dbReference type="Pfam" id="PF21074">
    <property type="entry name" value="GDH_C"/>
    <property type="match status" value="1"/>
</dbReference>
<keyword evidence="8" id="KW-1185">Reference proteome</keyword>
<dbReference type="SUPFAM" id="SSF51735">
    <property type="entry name" value="NAD(P)-binding Rossmann-fold domains"/>
    <property type="match status" value="1"/>
</dbReference>
<dbReference type="Pfam" id="PF21075">
    <property type="entry name" value="GDH_ACT1"/>
    <property type="match status" value="1"/>
</dbReference>
<protein>
    <submittedName>
        <fullName evidence="7">NAD-glutamate dehydrogenase</fullName>
    </submittedName>
</protein>
<sequence length="1611" mass="182706">MTFRDAAASVLLENVNQLIEKKFPDTLSPLVNTFVAKLYGGMTHDDLNHRNDSDLYGAAISLWNAFETRPDQEPYVRVYNPELSRHGWQSPHTIVELILKDTPFLVDSIRMALSRLGITAHLMLHQPMHLQRDEQGHLQQFLSSKDKQPQKRAETAFLIEIDRQTKEESREKLRSELLSVVREVALAVGDWQPMKVQLQTVIDELPKQAKKADPEALKETLSFLSWVAEHNFTLMGYRRYHVSAIEGDYELRPEVESSLGIMRNAPHTEALKLSSLTDAGRQAAFSQDMLVLTKTNHKSRVHRPAYIDYIGVKRFDKDGKVIGEDRFIGLYASSIYNTSAMQIPLIGAKLRRIIDASGLEVGSHAYKALLNILETYPRDELIQASEDEVLEIGMGVLGMQERDKLRLFVRRDVFGRFFSCMVYVTKERYNTALREKTQQILQRYFGSEEQVEFTTYFSEGVLARTHYLIRVQNNSMDIDVNEIQANLNEAARSWEDKLESALSASYGEAEGNHLKHKYRDAFPRSYTERVMPGSTVADIEKLEALNDQNKLGMLFYRAQEEERDSSRVRLKLYHRAEPIHLSDVLPMLENMGLRVIGETPYEITCPAETFWILDFSMLYTGQPLDLDASQERFQKAFAQVWNNELENDGFNRLVLEANLTGREVSVLRAYAKYMRQTGVTFSQSYIEETLSRYPQLAAQLFGLFQRRLSPRLKQDPKQLQKLHQQLIEQLDQVANLDDDRIIRRYMEMIEATLRTNFYQPAVDGSEKPYISFKMAPESISDMPLPLPKFEIFVYSPRVEGVHLRWGKVARGGLRWSDRREDFRTEVLGLVKAQQVKNTVIVPVGAKGGFVCKQLPEGDRAAFLKEGQACYRLFIRGLLDVTDNIIKGEVIPPQQVVRHDEDDYYLVVAADKGTATFSDIANEISAEYGHWLGDAFASGGSVGYDHKKMGITARGAWESVKRHFRELDIDCQQSEFSCVGVGDMAGDVFGNGMLLSSHTRLVGAFNHMHIFIDPEPDAASTFKERERLFRLAGSSWDDYDRSLISEGGGIFLRSAKSIKLSPQMKKLLGTQKASLTPTEVIRHLLTAEIDLLWNGGIGTYIKASGETNSDVGDRANDAVRVNGKEVRAKIVGEGGNLGCTQLGRIEYAANGGRINTDFTDNVGGVDCSDNEVNIKIMLNALVDKGELTMKHRNQLLYDMTQDVAQIVLTNAYRQSQTISVTAHHSGSQLKEHQRFMQWLEREGKLDRNLEYLPSDEELTERMADGRGMTRPELAVLVAYGKMVLKEMLNIPELTENAYIAKLLPVSMPKPLVERFGDALMAHPLRGEIIATRLANMMVDDMGFNFANRMLDETGATIADIAINYVIAREIFGMNALMRDIEALDNQVSADLQLDMLYQTRRMVRRASRWLLRSRNRNMGIEETIAQFGPAYATLSEHLYEVMVPSEVVEHKAAVSRLEERGVPASVAARVAHMSSLFSALDLAQVAAEQGRDICVVAELYFHMGAKLDLHWFLDQINQQAVGNHWQALARAAFREELDYQQRSLTSAILKSCKAKGECAIMLDQWLNEHEQLLNRWQQLLADFKTSGSHEFAKFSVALRELNLLNLNCLNAV</sequence>
<dbReference type="Pfam" id="PF05088">
    <property type="entry name" value="Bac_GDH_CD"/>
    <property type="match status" value="1"/>
</dbReference>
<accession>A0ABP6V941</accession>
<dbReference type="InterPro" id="IPR049056">
    <property type="entry name" value="NAD_Glu_DH_HM3"/>
</dbReference>
<evidence type="ECO:0000313" key="8">
    <source>
        <dbReference type="Proteomes" id="UP001500795"/>
    </source>
</evidence>
<dbReference type="InterPro" id="IPR028971">
    <property type="entry name" value="NAD-GDH_cat"/>
</dbReference>
<evidence type="ECO:0000259" key="2">
    <source>
        <dbReference type="Pfam" id="PF05088"/>
    </source>
</evidence>
<evidence type="ECO:0000259" key="4">
    <source>
        <dbReference type="Pfam" id="PF21075"/>
    </source>
</evidence>
<evidence type="ECO:0000259" key="6">
    <source>
        <dbReference type="Pfam" id="PF21077"/>
    </source>
</evidence>
<dbReference type="InterPro" id="IPR036291">
    <property type="entry name" value="NAD(P)-bd_dom_sf"/>
</dbReference>
<dbReference type="InterPro" id="IPR024727">
    <property type="entry name" value="NAD_Glu_DH_N_ACT1"/>
</dbReference>
<feature type="domain" description="NAD-glutamate dehydrogenase N-terminal ACT1" evidence="4">
    <location>
        <begin position="34"/>
        <end position="177"/>
    </location>
</feature>
<feature type="domain" description="NAD-glutamate dehydrogenase ACT3" evidence="6">
    <location>
        <begin position="551"/>
        <end position="627"/>
    </location>
</feature>
<evidence type="ECO:0000259" key="3">
    <source>
        <dbReference type="Pfam" id="PF21074"/>
    </source>
</evidence>
<dbReference type="Pfam" id="PF21077">
    <property type="entry name" value="GDH_ACT3"/>
    <property type="match status" value="1"/>
</dbReference>
<feature type="domain" description="NAD-glutamate dehydrogenase catalytic" evidence="2">
    <location>
        <begin position="726"/>
        <end position="1219"/>
    </location>
</feature>
<proteinExistence type="predicted"/>
<dbReference type="PANTHER" id="PTHR43403:SF1">
    <property type="entry name" value="NAD-SPECIFIC GLUTAMATE DEHYDROGENASE"/>
    <property type="match status" value="1"/>
</dbReference>
<dbReference type="InterPro" id="IPR049059">
    <property type="entry name" value="NAD_Glu_DH_HM1"/>
</dbReference>
<dbReference type="EMBL" id="BAABCX010000001">
    <property type="protein sequence ID" value="GAA3529670.1"/>
    <property type="molecule type" value="Genomic_DNA"/>
</dbReference>
<dbReference type="InterPro" id="IPR007780">
    <property type="entry name" value="NAD_Glu_DH_bac"/>
</dbReference>
<reference evidence="8" key="1">
    <citation type="journal article" date="2019" name="Int. J. Syst. Evol. Microbiol.">
        <title>The Global Catalogue of Microorganisms (GCM) 10K type strain sequencing project: providing services to taxonomists for standard genome sequencing and annotation.</title>
        <authorList>
            <consortium name="The Broad Institute Genomics Platform"/>
            <consortium name="The Broad Institute Genome Sequencing Center for Infectious Disease"/>
            <person name="Wu L."/>
            <person name="Ma J."/>
        </authorList>
    </citation>
    <scope>NUCLEOTIDE SEQUENCE [LARGE SCALE GENOMIC DNA]</scope>
    <source>
        <strain evidence="8">JCM 17110</strain>
    </source>
</reference>
<dbReference type="Pfam" id="PF21079">
    <property type="entry name" value="GDH_HM2"/>
    <property type="match status" value="1"/>
</dbReference>
<feature type="domain" description="NAD-glutamate dehydrogenase ACT2" evidence="5">
    <location>
        <begin position="406"/>
        <end position="495"/>
    </location>
</feature>
<dbReference type="InterPro" id="IPR046346">
    <property type="entry name" value="Aminoacid_DH-like_N_sf"/>
</dbReference>
<dbReference type="Gene3D" id="3.40.50.720">
    <property type="entry name" value="NAD(P)-binding Rossmann-like Domain"/>
    <property type="match status" value="1"/>
</dbReference>
<dbReference type="Proteomes" id="UP001500795">
    <property type="component" value="Unassembled WGS sequence"/>
</dbReference>
<dbReference type="PANTHER" id="PTHR43403">
    <property type="entry name" value="NAD-SPECIFIC GLUTAMATE DEHYDROGENASE"/>
    <property type="match status" value="1"/>
</dbReference>
<dbReference type="InterPro" id="IPR049058">
    <property type="entry name" value="NAD_Glu_DH_HM2"/>
</dbReference>